<keyword evidence="4" id="KW-1185">Reference proteome</keyword>
<feature type="transmembrane region" description="Helical" evidence="1">
    <location>
        <begin position="227"/>
        <end position="246"/>
    </location>
</feature>
<dbReference type="EMBL" id="UXAW01000048">
    <property type="protein sequence ID" value="VDC23773.1"/>
    <property type="molecule type" value="Genomic_DNA"/>
</dbReference>
<feature type="transmembrane region" description="Helical" evidence="1">
    <location>
        <begin position="252"/>
        <end position="270"/>
    </location>
</feature>
<evidence type="ECO:0000259" key="2">
    <source>
        <dbReference type="Pfam" id="PF00892"/>
    </source>
</evidence>
<feature type="domain" description="EamA" evidence="2">
    <location>
        <begin position="1"/>
        <end position="130"/>
    </location>
</feature>
<dbReference type="InterPro" id="IPR037185">
    <property type="entry name" value="EmrE-like"/>
</dbReference>
<feature type="transmembrane region" description="Helical" evidence="1">
    <location>
        <begin position="169"/>
        <end position="190"/>
    </location>
</feature>
<dbReference type="PANTHER" id="PTHR22911">
    <property type="entry name" value="ACYL-MALONYL CONDENSING ENZYME-RELATED"/>
    <property type="match status" value="1"/>
</dbReference>
<feature type="domain" description="EamA" evidence="2">
    <location>
        <begin position="141"/>
        <end position="268"/>
    </location>
</feature>
<reference evidence="3 4" key="1">
    <citation type="submission" date="2018-11" db="EMBL/GenBank/DDBJ databases">
        <authorList>
            <person name="Criscuolo A."/>
        </authorList>
    </citation>
    <scope>NUCLEOTIDE SEQUENCE [LARGE SCALE GENOMIC DNA]</scope>
    <source>
        <strain evidence="3">ACIP111625</strain>
    </source>
</reference>
<dbReference type="AlphaFoldDB" id="A0A3P5WJ92"/>
<keyword evidence="1" id="KW-1133">Transmembrane helix</keyword>
<feature type="transmembrane region" description="Helical" evidence="1">
    <location>
        <begin position="64"/>
        <end position="83"/>
    </location>
</feature>
<keyword evidence="1" id="KW-0472">Membrane</keyword>
<dbReference type="PANTHER" id="PTHR22911:SF103">
    <property type="entry name" value="BLR2811 PROTEIN"/>
    <property type="match status" value="1"/>
</dbReference>
<feature type="transmembrane region" description="Helical" evidence="1">
    <location>
        <begin position="196"/>
        <end position="215"/>
    </location>
</feature>
<accession>A0A3P5WJ92</accession>
<organism evidence="3 4">
    <name type="scientific">Pseudogemmobacter humi</name>
    <dbReference type="NCBI Taxonomy" id="2483812"/>
    <lineage>
        <taxon>Bacteria</taxon>
        <taxon>Pseudomonadati</taxon>
        <taxon>Pseudomonadota</taxon>
        <taxon>Alphaproteobacteria</taxon>
        <taxon>Rhodobacterales</taxon>
        <taxon>Paracoccaceae</taxon>
        <taxon>Pseudogemmobacter</taxon>
    </lineage>
</organism>
<name>A0A3P5WJ92_9RHOB</name>
<sequence length="282" mass="30740">MIASCAIFAIQDGISRHLGEAVNIYMVVMIRFWFFAVFVTLLAARAPGGLRAASRSAYPLLQALRGILLVGEICVMVIAFIKLGLIETHAVFVCYPLLVTLFSGPILGEQVGWRRWLAVLAGFGGVLIILNPGGGIFSLWSLVPFLGAAMFALYGLLTRYVSRKDSAQVSFFWTGMMGALAITPFGLTHWQGMSAGNWGLMAILCCSAVLAHWLLIKAYDVAEAADIQPFAYFQLPFVSLLGLVLFNENLRMNVVIGAAIVVAAGLFTLWRQRMRQKQITGG</sequence>
<dbReference type="SUPFAM" id="SSF103481">
    <property type="entry name" value="Multidrug resistance efflux transporter EmrE"/>
    <property type="match status" value="2"/>
</dbReference>
<dbReference type="Proteomes" id="UP000277498">
    <property type="component" value="Unassembled WGS sequence"/>
</dbReference>
<protein>
    <submittedName>
        <fullName evidence="3">EamA-like transporter family protein</fullName>
    </submittedName>
</protein>
<dbReference type="GO" id="GO:0016020">
    <property type="term" value="C:membrane"/>
    <property type="evidence" value="ECO:0007669"/>
    <property type="project" value="InterPro"/>
</dbReference>
<proteinExistence type="predicted"/>
<evidence type="ECO:0000256" key="1">
    <source>
        <dbReference type="SAM" id="Phobius"/>
    </source>
</evidence>
<dbReference type="InterPro" id="IPR000620">
    <property type="entry name" value="EamA_dom"/>
</dbReference>
<feature type="transmembrane region" description="Helical" evidence="1">
    <location>
        <begin position="24"/>
        <end position="44"/>
    </location>
</feature>
<dbReference type="Pfam" id="PF00892">
    <property type="entry name" value="EamA"/>
    <property type="match status" value="2"/>
</dbReference>
<evidence type="ECO:0000313" key="4">
    <source>
        <dbReference type="Proteomes" id="UP000277498"/>
    </source>
</evidence>
<keyword evidence="1" id="KW-0812">Transmembrane</keyword>
<feature type="transmembrane region" description="Helical" evidence="1">
    <location>
        <begin position="137"/>
        <end position="157"/>
    </location>
</feature>
<gene>
    <name evidence="3" type="ORF">XINFAN_01177</name>
</gene>
<feature type="transmembrane region" description="Helical" evidence="1">
    <location>
        <begin position="89"/>
        <end position="108"/>
    </location>
</feature>
<evidence type="ECO:0000313" key="3">
    <source>
        <dbReference type="EMBL" id="VDC23773.1"/>
    </source>
</evidence>